<name>A0A9N8DDK1_9STRA</name>
<comment type="caution">
    <text evidence="1">The sequence shown here is derived from an EMBL/GenBank/DDBJ whole genome shotgun (WGS) entry which is preliminary data.</text>
</comment>
<dbReference type="Proteomes" id="UP001153069">
    <property type="component" value="Unassembled WGS sequence"/>
</dbReference>
<evidence type="ECO:0000313" key="1">
    <source>
        <dbReference type="EMBL" id="CAB9498545.1"/>
    </source>
</evidence>
<dbReference type="EMBL" id="CAICTM010000040">
    <property type="protein sequence ID" value="CAB9498545.1"/>
    <property type="molecule type" value="Genomic_DNA"/>
</dbReference>
<dbReference type="AlphaFoldDB" id="A0A9N8DDK1"/>
<proteinExistence type="predicted"/>
<organism evidence="1 2">
    <name type="scientific">Seminavis robusta</name>
    <dbReference type="NCBI Taxonomy" id="568900"/>
    <lineage>
        <taxon>Eukaryota</taxon>
        <taxon>Sar</taxon>
        <taxon>Stramenopiles</taxon>
        <taxon>Ochrophyta</taxon>
        <taxon>Bacillariophyta</taxon>
        <taxon>Bacillariophyceae</taxon>
        <taxon>Bacillariophycidae</taxon>
        <taxon>Naviculales</taxon>
        <taxon>Naviculaceae</taxon>
        <taxon>Seminavis</taxon>
    </lineage>
</organism>
<reference evidence="1" key="1">
    <citation type="submission" date="2020-06" db="EMBL/GenBank/DDBJ databases">
        <authorList>
            <consortium name="Plant Systems Biology data submission"/>
        </authorList>
    </citation>
    <scope>NUCLEOTIDE SEQUENCE</scope>
    <source>
        <strain evidence="1">D6</strain>
    </source>
</reference>
<accession>A0A9N8DDK1</accession>
<protein>
    <recommendedName>
        <fullName evidence="3">FBD domain-containing protein</fullName>
    </recommendedName>
</protein>
<keyword evidence="2" id="KW-1185">Reference proteome</keyword>
<evidence type="ECO:0008006" key="3">
    <source>
        <dbReference type="Google" id="ProtNLM"/>
    </source>
</evidence>
<evidence type="ECO:0000313" key="2">
    <source>
        <dbReference type="Proteomes" id="UP001153069"/>
    </source>
</evidence>
<sequence length="392" mass="43712">MKHETPSVAGDRAPKPNEVDALIDGMKNMAIDDKKPASVACDGRVAGGGRVDPVGFLPDQCWSLIFSFVGFKGREKDSNKSGNDIKLGVVTIPDILDFLCDYAPVATGWRDMVMNALPHLPITIDVQYWEDLRDYAKSMMRAIRLPVSSVEWHDEDNQGILDLLLHSNIAQLKNAKMPLLLGGNPKGRALGIQRKLQDLLASACPKLDFLALMLKPQEPNQTIQPGVLSPALFSFSSITRMAICTPFEDKVVAMNKDLITECIKNLSCLEHLHLVCKAETFCEEEIVSVVSPSLKVLEVWDFCTQAKLTLDCPQLTRFECFGAVVPRCLFLKQKVVEAQNIPSVCMARVHDPDGKRWGMPFSTMMRYAHFLPRLPADEAHARAMVQRMFDDE</sequence>
<gene>
    <name evidence="1" type="ORF">SEMRO_40_G024740.1</name>
</gene>